<evidence type="ECO:0000256" key="4">
    <source>
        <dbReference type="ARBA" id="ARBA00022679"/>
    </source>
</evidence>
<name>A0A2V4C1D4_9FLAO</name>
<comment type="caution">
    <text evidence="12">The sequence shown here is derived from an EMBL/GenBank/DDBJ whole genome shotgun (WGS) entry which is preliminary data.</text>
</comment>
<keyword evidence="9" id="KW-1133">Transmembrane helix</keyword>
<dbReference type="GO" id="GO:0000155">
    <property type="term" value="F:phosphorelay sensor kinase activity"/>
    <property type="evidence" value="ECO:0007669"/>
    <property type="project" value="InterPro"/>
</dbReference>
<dbReference type="InterPro" id="IPR011712">
    <property type="entry name" value="Sig_transdc_His_kin_sub3_dim/P"/>
</dbReference>
<evidence type="ECO:0000256" key="5">
    <source>
        <dbReference type="ARBA" id="ARBA00022741"/>
    </source>
</evidence>
<dbReference type="GO" id="GO:0016020">
    <property type="term" value="C:membrane"/>
    <property type="evidence" value="ECO:0007669"/>
    <property type="project" value="InterPro"/>
</dbReference>
<keyword evidence="8" id="KW-0902">Two-component regulatory system</keyword>
<keyword evidence="6" id="KW-0418">Kinase</keyword>
<evidence type="ECO:0000256" key="6">
    <source>
        <dbReference type="ARBA" id="ARBA00022777"/>
    </source>
</evidence>
<sequence length="579" mass="66947">MKLYCLLFFLFSFTFIFPQKIISDKKKAFHTCSTASCKITNSITISEYYLELDQIEEAQKWLNHSKKLLLINPNNEQQYAVNSLQSELFYYSGLYQFGLHEAQKAIVLAKDSLRLSNAFLIEGINFYEIGKIAKAEKSFHKAKKHFPVKPDSHYRRYQINKEYIYNDIAQLKIKTQQLDSAYIYNKKAYVFAKNLNDKRCIANVERTFGELFLKQSNKDSAEFYFKKSIATSLNSRIYDTAILGYGNLMECVSGEPQKIKYYFDKGQKLIEHHNVNAAFQKLFYEQSLARFQSLPDKSLLLSTQEKLLEIEKNINKNGNLYIQNITDQYINSENKLLQAKINELDKQKNIQILQLLTTLFFGLILVLVIVIIRRKNKLQKQILDQKNEISKDLHDDIGSELSSILINSNLLKNYDPNDKQKVLIDKISNTSSEISQRLNAFIWSLNTDNNNVQNFSEYVKQYAYKFLEGTHIKLLFSNEIESISTKILNGNARKNLFFSIKEILNNTLKHSDADKVMFTISAVDKKEFLIVIEDNGKGMQETNKFGNGLINIKKRITNLGGSISIKSNNGLKISIKVPF</sequence>
<dbReference type="SUPFAM" id="SSF48452">
    <property type="entry name" value="TPR-like"/>
    <property type="match status" value="1"/>
</dbReference>
<dbReference type="GO" id="GO:0005524">
    <property type="term" value="F:ATP binding"/>
    <property type="evidence" value="ECO:0007669"/>
    <property type="project" value="UniProtKB-KW"/>
</dbReference>
<dbReference type="InterPro" id="IPR011990">
    <property type="entry name" value="TPR-like_helical_dom_sf"/>
</dbReference>
<evidence type="ECO:0000256" key="1">
    <source>
        <dbReference type="ARBA" id="ARBA00000085"/>
    </source>
</evidence>
<dbReference type="CDD" id="cd16917">
    <property type="entry name" value="HATPase_UhpB-NarQ-NarX-like"/>
    <property type="match status" value="1"/>
</dbReference>
<evidence type="ECO:0000256" key="9">
    <source>
        <dbReference type="SAM" id="Phobius"/>
    </source>
</evidence>
<dbReference type="OrthoDB" id="9778366at2"/>
<dbReference type="GO" id="GO:0046983">
    <property type="term" value="F:protein dimerization activity"/>
    <property type="evidence" value="ECO:0007669"/>
    <property type="project" value="InterPro"/>
</dbReference>
<evidence type="ECO:0000256" key="3">
    <source>
        <dbReference type="ARBA" id="ARBA00022553"/>
    </source>
</evidence>
<evidence type="ECO:0000313" key="13">
    <source>
        <dbReference type="Proteomes" id="UP000247681"/>
    </source>
</evidence>
<keyword evidence="7" id="KW-0067">ATP-binding</keyword>
<dbReference type="Gene3D" id="3.30.565.10">
    <property type="entry name" value="Histidine kinase-like ATPase, C-terminal domain"/>
    <property type="match status" value="1"/>
</dbReference>
<comment type="catalytic activity">
    <reaction evidence="1">
        <text>ATP + protein L-histidine = ADP + protein N-phospho-L-histidine.</text>
        <dbReference type="EC" id="2.7.13.3"/>
    </reaction>
</comment>
<dbReference type="EC" id="2.7.13.3" evidence="2"/>
<evidence type="ECO:0000259" key="11">
    <source>
        <dbReference type="Pfam" id="PF07730"/>
    </source>
</evidence>
<dbReference type="Gene3D" id="1.25.40.10">
    <property type="entry name" value="Tetratricopeptide repeat domain"/>
    <property type="match status" value="1"/>
</dbReference>
<evidence type="ECO:0000259" key="10">
    <source>
        <dbReference type="Pfam" id="PF02518"/>
    </source>
</evidence>
<dbReference type="InterPro" id="IPR050482">
    <property type="entry name" value="Sensor_HK_TwoCompSys"/>
</dbReference>
<evidence type="ECO:0000256" key="7">
    <source>
        <dbReference type="ARBA" id="ARBA00022840"/>
    </source>
</evidence>
<keyword evidence="5" id="KW-0547">Nucleotide-binding</keyword>
<keyword evidence="13" id="KW-1185">Reference proteome</keyword>
<dbReference type="Pfam" id="PF07730">
    <property type="entry name" value="HisKA_3"/>
    <property type="match status" value="1"/>
</dbReference>
<protein>
    <recommendedName>
        <fullName evidence="2">histidine kinase</fullName>
        <ecNumber evidence="2">2.7.13.3</ecNumber>
    </recommendedName>
</protein>
<gene>
    <name evidence="12" type="ORF">DMB68_10380</name>
</gene>
<feature type="domain" description="Signal transduction histidine kinase subgroup 3 dimerisation and phosphoacceptor" evidence="11">
    <location>
        <begin position="387"/>
        <end position="447"/>
    </location>
</feature>
<dbReference type="PANTHER" id="PTHR24421">
    <property type="entry name" value="NITRATE/NITRITE SENSOR PROTEIN NARX-RELATED"/>
    <property type="match status" value="1"/>
</dbReference>
<evidence type="ECO:0000256" key="8">
    <source>
        <dbReference type="ARBA" id="ARBA00023012"/>
    </source>
</evidence>
<dbReference type="SUPFAM" id="SSF55874">
    <property type="entry name" value="ATPase domain of HSP90 chaperone/DNA topoisomerase II/histidine kinase"/>
    <property type="match status" value="1"/>
</dbReference>
<keyword evidence="9" id="KW-0812">Transmembrane</keyword>
<keyword evidence="9" id="KW-0472">Membrane</keyword>
<proteinExistence type="predicted"/>
<accession>A0A2V4C1D4</accession>
<feature type="transmembrane region" description="Helical" evidence="9">
    <location>
        <begin position="352"/>
        <end position="372"/>
    </location>
</feature>
<keyword evidence="4" id="KW-0808">Transferase</keyword>
<dbReference type="InterPro" id="IPR003594">
    <property type="entry name" value="HATPase_dom"/>
</dbReference>
<reference evidence="12 13" key="1">
    <citation type="submission" date="2018-05" db="EMBL/GenBank/DDBJ databases">
        <title>Flavobacterium sp. strain IMCC34758, incomplete genome.</title>
        <authorList>
            <person name="Joung Y."/>
        </authorList>
    </citation>
    <scope>NUCLEOTIDE SEQUENCE [LARGE SCALE GENOMIC DNA]</scope>
    <source>
        <strain evidence="12 13">IMCC34758</strain>
    </source>
</reference>
<evidence type="ECO:0000256" key="2">
    <source>
        <dbReference type="ARBA" id="ARBA00012438"/>
    </source>
</evidence>
<dbReference type="PANTHER" id="PTHR24421:SF10">
    <property type="entry name" value="NITRATE_NITRITE SENSOR PROTEIN NARQ"/>
    <property type="match status" value="1"/>
</dbReference>
<evidence type="ECO:0000313" key="12">
    <source>
        <dbReference type="EMBL" id="PXY45101.1"/>
    </source>
</evidence>
<keyword evidence="3" id="KW-0597">Phosphoprotein</keyword>
<organism evidence="12 13">
    <name type="scientific">Flavobacterium hydrophilum</name>
    <dbReference type="NCBI Taxonomy" id="2211445"/>
    <lineage>
        <taxon>Bacteria</taxon>
        <taxon>Pseudomonadati</taxon>
        <taxon>Bacteroidota</taxon>
        <taxon>Flavobacteriia</taxon>
        <taxon>Flavobacteriales</taxon>
        <taxon>Flavobacteriaceae</taxon>
        <taxon>Flavobacterium</taxon>
    </lineage>
</organism>
<dbReference type="RefSeq" id="WP_110346611.1">
    <property type="nucleotide sequence ID" value="NZ_QJHL01000002.1"/>
</dbReference>
<dbReference type="InterPro" id="IPR036890">
    <property type="entry name" value="HATPase_C_sf"/>
</dbReference>
<dbReference type="EMBL" id="QJHL01000002">
    <property type="protein sequence ID" value="PXY45101.1"/>
    <property type="molecule type" value="Genomic_DNA"/>
</dbReference>
<dbReference type="Pfam" id="PF02518">
    <property type="entry name" value="HATPase_c"/>
    <property type="match status" value="1"/>
</dbReference>
<feature type="domain" description="Histidine kinase/HSP90-like ATPase" evidence="10">
    <location>
        <begin position="499"/>
        <end position="578"/>
    </location>
</feature>
<dbReference type="Proteomes" id="UP000247681">
    <property type="component" value="Unassembled WGS sequence"/>
</dbReference>
<dbReference type="AlphaFoldDB" id="A0A2V4C1D4"/>